<gene>
    <name evidence="2" type="ORF">M9458_006562</name>
</gene>
<evidence type="ECO:0000256" key="1">
    <source>
        <dbReference type="SAM" id="Coils"/>
    </source>
</evidence>
<dbReference type="InterPro" id="IPR052223">
    <property type="entry name" value="Actin_Cytoskeleton_Reg"/>
</dbReference>
<accession>A0ABD0RHK5</accession>
<proteinExistence type="predicted"/>
<name>A0ABD0RHK5_CIRMR</name>
<dbReference type="Proteomes" id="UP001529510">
    <property type="component" value="Unassembled WGS sequence"/>
</dbReference>
<sequence>MRKAHKEEMDKTQKALQNGASVDIRQLRAQYNEELETLHRELEVLSEQYSQKCLENTNLSRTIETEREALSSTQRENQELRIHSQ</sequence>
<evidence type="ECO:0000313" key="3">
    <source>
        <dbReference type="Proteomes" id="UP001529510"/>
    </source>
</evidence>
<dbReference type="EMBL" id="JAMKFB020000003">
    <property type="protein sequence ID" value="KAL0198022.1"/>
    <property type="molecule type" value="Genomic_DNA"/>
</dbReference>
<evidence type="ECO:0000313" key="2">
    <source>
        <dbReference type="EMBL" id="KAL0198022.1"/>
    </source>
</evidence>
<dbReference type="AlphaFoldDB" id="A0ABD0RHK5"/>
<keyword evidence="1" id="KW-0175">Coiled coil</keyword>
<dbReference type="PANTHER" id="PTHR17271:SF9">
    <property type="entry name" value="MYOSIN PHOSPHATASE RHO-INTERACTING PROTEIN"/>
    <property type="match status" value="1"/>
</dbReference>
<protein>
    <submittedName>
        <fullName evidence="2">Uncharacterized protein</fullName>
    </submittedName>
</protein>
<comment type="caution">
    <text evidence="2">The sequence shown here is derived from an EMBL/GenBank/DDBJ whole genome shotgun (WGS) entry which is preliminary data.</text>
</comment>
<reference evidence="2 3" key="1">
    <citation type="submission" date="2024-05" db="EMBL/GenBank/DDBJ databases">
        <title>Genome sequencing and assembly of Indian major carp, Cirrhinus mrigala (Hamilton, 1822).</title>
        <authorList>
            <person name="Mohindra V."/>
            <person name="Chowdhury L.M."/>
            <person name="Lal K."/>
            <person name="Jena J.K."/>
        </authorList>
    </citation>
    <scope>NUCLEOTIDE SEQUENCE [LARGE SCALE GENOMIC DNA]</scope>
    <source>
        <strain evidence="2">CM1030</strain>
        <tissue evidence="2">Blood</tissue>
    </source>
</reference>
<organism evidence="2 3">
    <name type="scientific">Cirrhinus mrigala</name>
    <name type="common">Mrigala</name>
    <dbReference type="NCBI Taxonomy" id="683832"/>
    <lineage>
        <taxon>Eukaryota</taxon>
        <taxon>Metazoa</taxon>
        <taxon>Chordata</taxon>
        <taxon>Craniata</taxon>
        <taxon>Vertebrata</taxon>
        <taxon>Euteleostomi</taxon>
        <taxon>Actinopterygii</taxon>
        <taxon>Neopterygii</taxon>
        <taxon>Teleostei</taxon>
        <taxon>Ostariophysi</taxon>
        <taxon>Cypriniformes</taxon>
        <taxon>Cyprinidae</taxon>
        <taxon>Labeoninae</taxon>
        <taxon>Labeonini</taxon>
        <taxon>Cirrhinus</taxon>
    </lineage>
</organism>
<dbReference type="PANTHER" id="PTHR17271">
    <property type="entry name" value="PLECKSTRIN HOMOLOGY PH DOMAIN-CONTAINING PROTEIN"/>
    <property type="match status" value="1"/>
</dbReference>
<keyword evidence="3" id="KW-1185">Reference proteome</keyword>
<feature type="non-terminal residue" evidence="2">
    <location>
        <position position="85"/>
    </location>
</feature>
<feature type="coiled-coil region" evidence="1">
    <location>
        <begin position="28"/>
        <end position="83"/>
    </location>
</feature>